<name>A0A512PDI0_9CELL</name>
<feature type="transmembrane region" description="Helical" evidence="7">
    <location>
        <begin position="166"/>
        <end position="194"/>
    </location>
</feature>
<dbReference type="CDD" id="cd06261">
    <property type="entry name" value="TM_PBP2"/>
    <property type="match status" value="1"/>
</dbReference>
<organism evidence="9 10">
    <name type="scientific">Cellulomonas soli</name>
    <dbReference type="NCBI Taxonomy" id="931535"/>
    <lineage>
        <taxon>Bacteria</taxon>
        <taxon>Bacillati</taxon>
        <taxon>Actinomycetota</taxon>
        <taxon>Actinomycetes</taxon>
        <taxon>Micrococcales</taxon>
        <taxon>Cellulomonadaceae</taxon>
        <taxon>Cellulomonas</taxon>
    </lineage>
</organism>
<dbReference type="InterPro" id="IPR035906">
    <property type="entry name" value="MetI-like_sf"/>
</dbReference>
<dbReference type="EMBL" id="BKAL01000006">
    <property type="protein sequence ID" value="GEP69270.1"/>
    <property type="molecule type" value="Genomic_DNA"/>
</dbReference>
<dbReference type="SUPFAM" id="SSF161098">
    <property type="entry name" value="MetI-like"/>
    <property type="match status" value="1"/>
</dbReference>
<gene>
    <name evidence="9" type="ORF">CSO01_19850</name>
</gene>
<keyword evidence="6 7" id="KW-0472">Membrane</keyword>
<keyword evidence="2 7" id="KW-0813">Transport</keyword>
<dbReference type="InterPro" id="IPR045621">
    <property type="entry name" value="BPD_transp_1_N"/>
</dbReference>
<feature type="transmembrane region" description="Helical" evidence="7">
    <location>
        <begin position="206"/>
        <end position="225"/>
    </location>
</feature>
<dbReference type="Proteomes" id="UP000321798">
    <property type="component" value="Unassembled WGS sequence"/>
</dbReference>
<comment type="caution">
    <text evidence="9">The sequence shown here is derived from an EMBL/GenBank/DDBJ whole genome shotgun (WGS) entry which is preliminary data.</text>
</comment>
<evidence type="ECO:0000313" key="10">
    <source>
        <dbReference type="Proteomes" id="UP000321798"/>
    </source>
</evidence>
<feature type="transmembrane region" description="Helical" evidence="7">
    <location>
        <begin position="133"/>
        <end position="154"/>
    </location>
</feature>
<evidence type="ECO:0000256" key="6">
    <source>
        <dbReference type="ARBA" id="ARBA00023136"/>
    </source>
</evidence>
<protein>
    <submittedName>
        <fullName evidence="9">Peptide ABC transporter permease</fullName>
    </submittedName>
</protein>
<dbReference type="Pfam" id="PF00528">
    <property type="entry name" value="BPD_transp_1"/>
    <property type="match status" value="1"/>
</dbReference>
<keyword evidence="3" id="KW-1003">Cell membrane</keyword>
<evidence type="ECO:0000256" key="5">
    <source>
        <dbReference type="ARBA" id="ARBA00022989"/>
    </source>
</evidence>
<evidence type="ECO:0000256" key="7">
    <source>
        <dbReference type="RuleBase" id="RU363032"/>
    </source>
</evidence>
<dbReference type="PROSITE" id="PS50928">
    <property type="entry name" value="ABC_TM1"/>
    <property type="match status" value="1"/>
</dbReference>
<keyword evidence="4 7" id="KW-0812">Transmembrane</keyword>
<accession>A0A512PDI0</accession>
<sequence>MAVALAGGSVLTEVPVPGADPSAGARSRSISPWWGFLARRLGRAVVSMLVVVTLAFLVLRVAGGDPVRNALGPTASPDLVADRRAQLGLDDPLPAQYLDYVAGLLRGDLGVSLITGRSVTDLVATRLPATLELAALAFALVLLLAIPIGLLVAVRTYGGRRRGTELVFTGVTGFLASVPDYLLGVLLVVVVSVNLRLLPVAGNGTAAAYVLPVIALALSSTCALARIARVEALDVLGEDYVRTARSKRLGAPRIYLRHVLPNMLTAVLTLGGSLLATLVTGSVLVERVFNWPGMGNAFVTAITTRDYGIVQGLALVYAAIVLVVNLLVDVVIALIDRRSTLIETS</sequence>
<reference evidence="9 10" key="1">
    <citation type="submission" date="2019-07" db="EMBL/GenBank/DDBJ databases">
        <title>Whole genome shotgun sequence of Cellulomonas soli NBRC 109434.</title>
        <authorList>
            <person name="Hosoyama A."/>
            <person name="Uohara A."/>
            <person name="Ohji S."/>
            <person name="Ichikawa N."/>
        </authorList>
    </citation>
    <scope>NUCLEOTIDE SEQUENCE [LARGE SCALE GENOMIC DNA]</scope>
    <source>
        <strain evidence="9 10">NBRC 109434</strain>
    </source>
</reference>
<feature type="transmembrane region" description="Helical" evidence="7">
    <location>
        <begin position="263"/>
        <end position="285"/>
    </location>
</feature>
<evidence type="ECO:0000313" key="9">
    <source>
        <dbReference type="EMBL" id="GEP69270.1"/>
    </source>
</evidence>
<feature type="domain" description="ABC transmembrane type-1" evidence="8">
    <location>
        <begin position="127"/>
        <end position="328"/>
    </location>
</feature>
<evidence type="ECO:0000256" key="4">
    <source>
        <dbReference type="ARBA" id="ARBA00022692"/>
    </source>
</evidence>
<evidence type="ECO:0000256" key="2">
    <source>
        <dbReference type="ARBA" id="ARBA00022448"/>
    </source>
</evidence>
<dbReference type="Gene3D" id="1.10.3720.10">
    <property type="entry name" value="MetI-like"/>
    <property type="match status" value="1"/>
</dbReference>
<feature type="transmembrane region" description="Helical" evidence="7">
    <location>
        <begin position="314"/>
        <end position="335"/>
    </location>
</feature>
<evidence type="ECO:0000256" key="3">
    <source>
        <dbReference type="ARBA" id="ARBA00022475"/>
    </source>
</evidence>
<dbReference type="PANTHER" id="PTHR43163">
    <property type="entry name" value="DIPEPTIDE TRANSPORT SYSTEM PERMEASE PROTEIN DPPB-RELATED"/>
    <property type="match status" value="1"/>
</dbReference>
<comment type="subcellular location">
    <subcellularLocation>
        <location evidence="1 7">Cell membrane</location>
        <topology evidence="1 7">Multi-pass membrane protein</topology>
    </subcellularLocation>
</comment>
<dbReference type="InterPro" id="IPR000515">
    <property type="entry name" value="MetI-like"/>
</dbReference>
<evidence type="ECO:0000256" key="1">
    <source>
        <dbReference type="ARBA" id="ARBA00004651"/>
    </source>
</evidence>
<dbReference type="GO" id="GO:0055085">
    <property type="term" value="P:transmembrane transport"/>
    <property type="evidence" value="ECO:0007669"/>
    <property type="project" value="InterPro"/>
</dbReference>
<dbReference type="GO" id="GO:0005886">
    <property type="term" value="C:plasma membrane"/>
    <property type="evidence" value="ECO:0007669"/>
    <property type="project" value="UniProtKB-SubCell"/>
</dbReference>
<dbReference type="Pfam" id="PF19300">
    <property type="entry name" value="BPD_transp_1_N"/>
    <property type="match status" value="1"/>
</dbReference>
<dbReference type="RefSeq" id="WP_218866665.1">
    <property type="nucleotide sequence ID" value="NZ_BAABBJ010000006.1"/>
</dbReference>
<dbReference type="AlphaFoldDB" id="A0A512PDI0"/>
<comment type="similarity">
    <text evidence="7">Belongs to the binding-protein-dependent transport system permease family.</text>
</comment>
<keyword evidence="5 7" id="KW-1133">Transmembrane helix</keyword>
<keyword evidence="10" id="KW-1185">Reference proteome</keyword>
<evidence type="ECO:0000259" key="8">
    <source>
        <dbReference type="PROSITE" id="PS50928"/>
    </source>
</evidence>
<dbReference type="PANTHER" id="PTHR43163:SF6">
    <property type="entry name" value="DIPEPTIDE TRANSPORT SYSTEM PERMEASE PROTEIN DPPB-RELATED"/>
    <property type="match status" value="1"/>
</dbReference>
<feature type="transmembrane region" description="Helical" evidence="7">
    <location>
        <begin position="44"/>
        <end position="63"/>
    </location>
</feature>
<proteinExistence type="inferred from homology"/>